<dbReference type="PANTHER" id="PTHR22925">
    <property type="entry name" value="GLYCOSYL HYDROLASE 43 FAMILY MEMBER"/>
    <property type="match status" value="1"/>
</dbReference>
<comment type="similarity">
    <text evidence="1 4">Belongs to the glycosyl hydrolase 43 family.</text>
</comment>
<dbReference type="SUPFAM" id="SSF75005">
    <property type="entry name" value="Arabinanase/levansucrase/invertase"/>
    <property type="match status" value="1"/>
</dbReference>
<dbReference type="PANTHER" id="PTHR22925:SF3">
    <property type="entry name" value="GLYCOSYL HYDROLASE FAMILY PROTEIN 43"/>
    <property type="match status" value="1"/>
</dbReference>
<evidence type="ECO:0000256" key="5">
    <source>
        <dbReference type="SAM" id="Phobius"/>
    </source>
</evidence>
<keyword evidence="3 4" id="KW-0326">Glycosidase</keyword>
<evidence type="ECO:0000256" key="2">
    <source>
        <dbReference type="ARBA" id="ARBA00022801"/>
    </source>
</evidence>
<evidence type="ECO:0000313" key="6">
    <source>
        <dbReference type="EMBL" id="KAH7442933.1"/>
    </source>
</evidence>
<accession>A0A8T2VAZ8</accession>
<keyword evidence="5" id="KW-0812">Transmembrane</keyword>
<feature type="transmembrane region" description="Helical" evidence="5">
    <location>
        <begin position="21"/>
        <end position="39"/>
    </location>
</feature>
<dbReference type="EMBL" id="CM035407">
    <property type="protein sequence ID" value="KAH7442933.1"/>
    <property type="molecule type" value="Genomic_DNA"/>
</dbReference>
<dbReference type="AlphaFoldDB" id="A0A8T2VAZ8"/>
<keyword evidence="5" id="KW-0472">Membrane</keyword>
<dbReference type="OMA" id="KNLWSWT"/>
<evidence type="ECO:0000256" key="4">
    <source>
        <dbReference type="RuleBase" id="RU361187"/>
    </source>
</evidence>
<organism evidence="6 7">
    <name type="scientific">Ceratopteris richardii</name>
    <name type="common">Triangle waterfern</name>
    <dbReference type="NCBI Taxonomy" id="49495"/>
    <lineage>
        <taxon>Eukaryota</taxon>
        <taxon>Viridiplantae</taxon>
        <taxon>Streptophyta</taxon>
        <taxon>Embryophyta</taxon>
        <taxon>Tracheophyta</taxon>
        <taxon>Polypodiopsida</taxon>
        <taxon>Polypodiidae</taxon>
        <taxon>Polypodiales</taxon>
        <taxon>Pteridineae</taxon>
        <taxon>Pteridaceae</taxon>
        <taxon>Parkerioideae</taxon>
        <taxon>Ceratopteris</taxon>
    </lineage>
</organism>
<dbReference type="OrthoDB" id="9970295at2759"/>
<protein>
    <submittedName>
        <fullName evidence="6">Uncharacterized protein</fullName>
    </submittedName>
</protein>
<dbReference type="Gene3D" id="2.115.10.20">
    <property type="entry name" value="Glycosyl hydrolase domain, family 43"/>
    <property type="match status" value="1"/>
</dbReference>
<dbReference type="GO" id="GO:0004553">
    <property type="term" value="F:hydrolase activity, hydrolyzing O-glycosyl compounds"/>
    <property type="evidence" value="ECO:0007669"/>
    <property type="project" value="InterPro"/>
</dbReference>
<keyword evidence="2 4" id="KW-0378">Hydrolase</keyword>
<keyword evidence="7" id="KW-1185">Reference proteome</keyword>
<dbReference type="InterPro" id="IPR006710">
    <property type="entry name" value="Glyco_hydro_43"/>
</dbReference>
<evidence type="ECO:0000256" key="1">
    <source>
        <dbReference type="ARBA" id="ARBA00009865"/>
    </source>
</evidence>
<evidence type="ECO:0000256" key="3">
    <source>
        <dbReference type="ARBA" id="ARBA00023295"/>
    </source>
</evidence>
<keyword evidence="5" id="KW-1133">Transmembrane helix</keyword>
<dbReference type="Proteomes" id="UP000825935">
    <property type="component" value="Chromosome 2"/>
</dbReference>
<proteinExistence type="inferred from homology"/>
<name>A0A8T2VAZ8_CERRI</name>
<evidence type="ECO:0000313" key="7">
    <source>
        <dbReference type="Proteomes" id="UP000825935"/>
    </source>
</evidence>
<gene>
    <name evidence="6" type="ORF">KP509_02G008500</name>
</gene>
<dbReference type="Pfam" id="PF04616">
    <property type="entry name" value="Glyco_hydro_43"/>
    <property type="match status" value="1"/>
</dbReference>
<dbReference type="InterPro" id="IPR023296">
    <property type="entry name" value="Glyco_hydro_beta-prop_sf"/>
</dbReference>
<dbReference type="GO" id="GO:0005975">
    <property type="term" value="P:carbohydrate metabolic process"/>
    <property type="evidence" value="ECO:0007669"/>
    <property type="project" value="InterPro"/>
</dbReference>
<comment type="caution">
    <text evidence="6">The sequence shown here is derived from an EMBL/GenBank/DDBJ whole genome shotgun (WGS) entry which is preliminary data.</text>
</comment>
<sequence length="471" mass="54152">MVTFHRHRDMKSTCTRCSLGTIVWTLAAWVVLLHLYASYSPHSSIPDSFSSSRKLPLYTEYEEFEDRAAEVKVPRFKRRGVPFNRQRRSRNISAAEDFVNPTSLKRTLYFPEKSLAVDPLNCPEVDKYHFYPGREWRDTDGKPIQAHGGGILFVPQTETFYWYGENKDGRTYKLQKRSLARVDVIGINCYSSKDLWAWKNEGIVLAAEKDNKTHDLYTSNVIERPKVIFNDKTNQYVMWMHVDNANYSKASVGVAVSPSPVGPFIYLYSGRPHGFESRDMTLFKDDDGEAYLVYSSVENSELHIGILTDDYLNLKGIMRRTMVGMHREAPAVFKHRGLYYLITSGCTGWAPNAALAHSAESMMGPWVTLGNPCMGGNQESRQTTFFSQGTFVLPLPGLQDLFLFMADRWNSHDLKDSRYVWLPLTMDGPVDEPLEDDFEFPLWSRVSIHWHRRWALPSAWNSSSFRSNQVE</sequence>
<reference evidence="6" key="1">
    <citation type="submission" date="2021-08" db="EMBL/GenBank/DDBJ databases">
        <title>WGS assembly of Ceratopteris richardii.</title>
        <authorList>
            <person name="Marchant D.B."/>
            <person name="Chen G."/>
            <person name="Jenkins J."/>
            <person name="Shu S."/>
            <person name="Leebens-Mack J."/>
            <person name="Grimwood J."/>
            <person name="Schmutz J."/>
            <person name="Soltis P."/>
            <person name="Soltis D."/>
            <person name="Chen Z.-H."/>
        </authorList>
    </citation>
    <scope>NUCLEOTIDE SEQUENCE</scope>
    <source>
        <strain evidence="6">Whitten #5841</strain>
        <tissue evidence="6">Leaf</tissue>
    </source>
</reference>
<dbReference type="CDD" id="cd18825">
    <property type="entry name" value="GH43_CtGH43-like"/>
    <property type="match status" value="1"/>
</dbReference>